<keyword evidence="1" id="KW-0863">Zinc-finger</keyword>
<protein>
    <recommendedName>
        <fullName evidence="3">SWIM-type domain-containing protein</fullName>
    </recommendedName>
</protein>
<feature type="compositionally biased region" description="Basic and acidic residues" evidence="2">
    <location>
        <begin position="746"/>
        <end position="757"/>
    </location>
</feature>
<dbReference type="Proteomes" id="UP000234323">
    <property type="component" value="Unassembled WGS sequence"/>
</dbReference>
<feature type="domain" description="SWIM-type" evidence="3">
    <location>
        <begin position="537"/>
        <end position="568"/>
    </location>
</feature>
<dbReference type="VEuPathDB" id="FungiDB:RhiirFUN_024776"/>
<evidence type="ECO:0000313" key="4">
    <source>
        <dbReference type="EMBL" id="PKY40419.1"/>
    </source>
</evidence>
<keyword evidence="1" id="KW-0862">Zinc</keyword>
<organism evidence="4 5">
    <name type="scientific">Rhizophagus irregularis</name>
    <dbReference type="NCBI Taxonomy" id="588596"/>
    <lineage>
        <taxon>Eukaryota</taxon>
        <taxon>Fungi</taxon>
        <taxon>Fungi incertae sedis</taxon>
        <taxon>Mucoromycota</taxon>
        <taxon>Glomeromycotina</taxon>
        <taxon>Glomeromycetes</taxon>
        <taxon>Glomerales</taxon>
        <taxon>Glomeraceae</taxon>
        <taxon>Rhizophagus</taxon>
    </lineage>
</organism>
<proteinExistence type="predicted"/>
<dbReference type="PROSITE" id="PS50966">
    <property type="entry name" value="ZF_SWIM"/>
    <property type="match status" value="1"/>
</dbReference>
<dbReference type="PANTHER" id="PTHR35385:SF2">
    <property type="entry name" value="PROTEIN B, PUTATIVE-RELATED"/>
    <property type="match status" value="1"/>
</dbReference>
<keyword evidence="1" id="KW-0479">Metal-binding</keyword>
<comment type="caution">
    <text evidence="4">The sequence shown here is derived from an EMBL/GenBank/DDBJ whole genome shotgun (WGS) entry which is preliminary data.</text>
</comment>
<feature type="region of interest" description="Disordered" evidence="2">
    <location>
        <begin position="726"/>
        <end position="765"/>
    </location>
</feature>
<dbReference type="PANTHER" id="PTHR35385">
    <property type="entry name" value="PROTEIN B, PUTATIVE-RELATED-RELATED"/>
    <property type="match status" value="1"/>
</dbReference>
<name>A0A2I1G1B7_9GLOM</name>
<dbReference type="VEuPathDB" id="FungiDB:RhiirA1_495999"/>
<evidence type="ECO:0000313" key="5">
    <source>
        <dbReference type="Proteomes" id="UP000234323"/>
    </source>
</evidence>
<evidence type="ECO:0000256" key="2">
    <source>
        <dbReference type="SAM" id="MobiDB-lite"/>
    </source>
</evidence>
<gene>
    <name evidence="4" type="ORF">RhiirA4_538814</name>
</gene>
<dbReference type="VEuPathDB" id="FungiDB:FUN_018714"/>
<evidence type="ECO:0000256" key="1">
    <source>
        <dbReference type="PROSITE-ProRule" id="PRU00325"/>
    </source>
</evidence>
<dbReference type="InterPro" id="IPR007527">
    <property type="entry name" value="Znf_SWIM"/>
</dbReference>
<keyword evidence="5" id="KW-1185">Reference proteome</keyword>
<evidence type="ECO:0000259" key="3">
    <source>
        <dbReference type="PROSITE" id="PS50966"/>
    </source>
</evidence>
<dbReference type="EMBL" id="LLXI01000100">
    <property type="protein sequence ID" value="PKY40419.1"/>
    <property type="molecule type" value="Genomic_DNA"/>
</dbReference>
<accession>A0A2I1G1B7</accession>
<feature type="compositionally biased region" description="Basic residues" evidence="2">
    <location>
        <begin position="726"/>
        <end position="740"/>
    </location>
</feature>
<sequence>MESDNGDSAAQDSLPERLKPFLPQCNTYLIEKFSELPSYRTAENFNVTQFELKAYVNVDNKEEVHKWFAAFKSWSKTTMAQTRGFNVKGNRVIYRELYHCIHSNEVKKKQGNRETKRPQSARARNVNCAASLHLRIERKRLPYGHSDGHSPSSALYAHEDSLHLNASDEQELMEILADRAKNPDYDYVAKIFQQYRESALGSRNSKPMFERLKQIVEDYDDSGQGRAVLQEYNASSGSVFILCIVTNLMSRVHEKIRQSEEICYMDASAAFDPLNTSITLLYSSCAVGALPLGVLFTSDELEITLEKALNLLKTILPSHAFYGRGAEVGPIVFLTDDSSAERNSLELCWPQGIRLLCTFHVLQAFWRWLHDSKHHIKKEDRAPIMEKMKKILYSTSGPEMDVHYNEFKQKFYGYNLLRKHFELLWNRRQFWARTRLPMRGNNTNNYIERSFGMLKDIIFARTQAFDSVQIFHFITMSMERFYARRLLGIAHKHPGHLRIARRFLCPGWEKVDANLIQKTNIDFEFIASSASNSGIFYIVNTEIGACTCPVGISGGPCKHQGAVAMKFHISTLNFIPSLTPNDRMVYGYIALGQLAENSSFYASLRAGPGFSPQDQETILSDYSDNFFNDETTEWRELNEENERNERNKETNNAEFNAFLKRIKEDYQNCGSQLQTALNKFAERYDAAKSKSIPRLCSFLYDLNRDLDPTVYIKSGSMIRVQVESIKRRKSGSSSGGKRKIAANISEGKENMDPGKKEHNFKHAHR</sequence>
<dbReference type="AlphaFoldDB" id="A0A2I1G1B7"/>
<dbReference type="GO" id="GO:0008270">
    <property type="term" value="F:zinc ion binding"/>
    <property type="evidence" value="ECO:0007669"/>
    <property type="project" value="UniProtKB-KW"/>
</dbReference>
<reference evidence="4 5" key="1">
    <citation type="submission" date="2015-10" db="EMBL/GenBank/DDBJ databases">
        <title>Genome analyses suggest a sexual origin of heterokaryosis in a supposedly ancient asexual fungus.</title>
        <authorList>
            <person name="Ropars J."/>
            <person name="Sedzielewska K."/>
            <person name="Noel J."/>
            <person name="Charron P."/>
            <person name="Farinelli L."/>
            <person name="Marton T."/>
            <person name="Kruger M."/>
            <person name="Pelin A."/>
            <person name="Brachmann A."/>
            <person name="Corradi N."/>
        </authorList>
    </citation>
    <scope>NUCLEOTIDE SEQUENCE [LARGE SCALE GENOMIC DNA]</scope>
    <source>
        <strain evidence="4 5">A4</strain>
    </source>
</reference>
<dbReference type="VEuPathDB" id="FungiDB:RhiirA1_475738"/>